<dbReference type="KEGG" id="tcd:AAIA72_13200"/>
<dbReference type="CDD" id="cd13831">
    <property type="entry name" value="HU"/>
    <property type="match status" value="1"/>
</dbReference>
<dbReference type="SUPFAM" id="SSF47729">
    <property type="entry name" value="IHF-like DNA-binding proteins"/>
    <property type="match status" value="1"/>
</dbReference>
<evidence type="ECO:0000256" key="3">
    <source>
        <dbReference type="ARBA" id="ARBA00023067"/>
    </source>
</evidence>
<proteinExistence type="inferred from homology"/>
<dbReference type="PANTHER" id="PTHR33175">
    <property type="entry name" value="DNA-BINDING PROTEIN HU"/>
    <property type="match status" value="1"/>
</dbReference>
<dbReference type="GO" id="GO:0005829">
    <property type="term" value="C:cytosol"/>
    <property type="evidence" value="ECO:0007669"/>
    <property type="project" value="TreeGrafter"/>
</dbReference>
<feature type="region of interest" description="Disordered" evidence="6">
    <location>
        <begin position="56"/>
        <end position="93"/>
    </location>
</feature>
<protein>
    <submittedName>
        <fullName evidence="7">HU family DNA-binding protein</fullName>
    </submittedName>
</protein>
<dbReference type="GO" id="GO:0030261">
    <property type="term" value="P:chromosome condensation"/>
    <property type="evidence" value="ECO:0007669"/>
    <property type="project" value="UniProtKB-KW"/>
</dbReference>
<evidence type="ECO:0000256" key="6">
    <source>
        <dbReference type="SAM" id="MobiDB-lite"/>
    </source>
</evidence>
<gene>
    <name evidence="7" type="ORF">AAIA72_13200</name>
</gene>
<keyword evidence="4 7" id="KW-0238">DNA-binding</keyword>
<evidence type="ECO:0000313" key="7">
    <source>
        <dbReference type="EMBL" id="XDT71752.1"/>
    </source>
</evidence>
<dbReference type="PRINTS" id="PR01727">
    <property type="entry name" value="DNABINDINGHU"/>
</dbReference>
<dbReference type="Gene3D" id="4.10.520.10">
    <property type="entry name" value="IHF-like DNA-binding proteins"/>
    <property type="match status" value="1"/>
</dbReference>
<dbReference type="PANTHER" id="PTHR33175:SF3">
    <property type="entry name" value="DNA-BINDING PROTEIN HU-BETA"/>
    <property type="match status" value="1"/>
</dbReference>
<dbReference type="SMART" id="SM00411">
    <property type="entry name" value="BHL"/>
    <property type="match status" value="1"/>
</dbReference>
<dbReference type="InterPro" id="IPR000119">
    <property type="entry name" value="Hist_DNA-bd"/>
</dbReference>
<evidence type="ECO:0000256" key="4">
    <source>
        <dbReference type="ARBA" id="ARBA00023125"/>
    </source>
</evidence>
<dbReference type="PROSITE" id="PS00045">
    <property type="entry name" value="HISTONE_LIKE"/>
    <property type="match status" value="1"/>
</dbReference>
<organism evidence="7">
    <name type="scientific">Thermohahella caldifontis</name>
    <dbReference type="NCBI Taxonomy" id="3142973"/>
    <lineage>
        <taxon>Bacteria</taxon>
        <taxon>Pseudomonadati</taxon>
        <taxon>Pseudomonadota</taxon>
        <taxon>Gammaproteobacteria</taxon>
        <taxon>Oceanospirillales</taxon>
        <taxon>Hahellaceae</taxon>
        <taxon>Thermohahella</taxon>
    </lineage>
</organism>
<evidence type="ECO:0000256" key="2">
    <source>
        <dbReference type="ARBA" id="ARBA00010529"/>
    </source>
</evidence>
<accession>A0AB39UU10</accession>
<sequence>MKKQELAEAIAETTGLSRKKAAEVVTALTDTLTWALTSGRDVRLTGFGQFRVVQRPARQGRNPQTGEPLNVPAHGSVTFRPGKALRDAINTGD</sequence>
<comment type="function">
    <text evidence="1">Histone-like DNA-binding protein which is capable of wrapping DNA to stabilize it, and thus to prevent its denaturation under extreme environmental conditions.</text>
</comment>
<comment type="similarity">
    <text evidence="2 5">Belongs to the bacterial histone-like protein family.</text>
</comment>
<dbReference type="InterPro" id="IPR020816">
    <property type="entry name" value="Histone-like_DNA-bd_CS"/>
</dbReference>
<keyword evidence="3" id="KW-0226">DNA condensation</keyword>
<reference evidence="7" key="1">
    <citation type="submission" date="2024-05" db="EMBL/GenBank/DDBJ databases">
        <title>Genome sequencing of novel strain.</title>
        <authorList>
            <person name="Ganbat D."/>
            <person name="Ganbat S."/>
            <person name="Lee S.-J."/>
        </authorList>
    </citation>
    <scope>NUCLEOTIDE SEQUENCE</scope>
    <source>
        <strain evidence="7">SMD15-11</strain>
    </source>
</reference>
<evidence type="ECO:0000256" key="1">
    <source>
        <dbReference type="ARBA" id="ARBA00003819"/>
    </source>
</evidence>
<dbReference type="GO" id="GO:0003677">
    <property type="term" value="F:DNA binding"/>
    <property type="evidence" value="ECO:0007669"/>
    <property type="project" value="UniProtKB-KW"/>
</dbReference>
<evidence type="ECO:0000256" key="5">
    <source>
        <dbReference type="RuleBase" id="RU003939"/>
    </source>
</evidence>
<dbReference type="RefSeq" id="WP_369600777.1">
    <property type="nucleotide sequence ID" value="NZ_CP154858.1"/>
</dbReference>
<dbReference type="InterPro" id="IPR010992">
    <property type="entry name" value="IHF-like_DNA-bd_dom_sf"/>
</dbReference>
<dbReference type="EMBL" id="CP154858">
    <property type="protein sequence ID" value="XDT71752.1"/>
    <property type="molecule type" value="Genomic_DNA"/>
</dbReference>
<name>A0AB39UU10_9GAMM</name>
<dbReference type="AlphaFoldDB" id="A0AB39UU10"/>
<dbReference type="GO" id="GO:0030527">
    <property type="term" value="F:structural constituent of chromatin"/>
    <property type="evidence" value="ECO:0007669"/>
    <property type="project" value="InterPro"/>
</dbReference>
<dbReference type="Pfam" id="PF00216">
    <property type="entry name" value="Bac_DNA_binding"/>
    <property type="match status" value="1"/>
</dbReference>